<dbReference type="SMART" id="SM00388">
    <property type="entry name" value="HisKA"/>
    <property type="match status" value="1"/>
</dbReference>
<organism evidence="16 17">
    <name type="scientific">Oxynema aestuarii AP17</name>
    <dbReference type="NCBI Taxonomy" id="2064643"/>
    <lineage>
        <taxon>Bacteria</taxon>
        <taxon>Bacillati</taxon>
        <taxon>Cyanobacteriota</taxon>
        <taxon>Cyanophyceae</taxon>
        <taxon>Oscillatoriophycideae</taxon>
        <taxon>Oscillatoriales</taxon>
        <taxon>Oscillatoriaceae</taxon>
        <taxon>Oxynema</taxon>
        <taxon>Oxynema aestuarii</taxon>
    </lineage>
</organism>
<dbReference type="InterPro" id="IPR029787">
    <property type="entry name" value="Nucleotide_cyclase"/>
</dbReference>
<dbReference type="Gene3D" id="1.10.510.10">
    <property type="entry name" value="Transferase(Phosphotransferase) domain 1"/>
    <property type="match status" value="1"/>
</dbReference>
<feature type="domain" description="Histidine kinase" evidence="13">
    <location>
        <begin position="1533"/>
        <end position="1757"/>
    </location>
</feature>
<dbReference type="InterPro" id="IPR036890">
    <property type="entry name" value="HATPase_C_sf"/>
</dbReference>
<evidence type="ECO:0000256" key="4">
    <source>
        <dbReference type="ARBA" id="ARBA00012438"/>
    </source>
</evidence>
<dbReference type="SUPFAM" id="SSF47384">
    <property type="entry name" value="Homodimeric domain of signal transducing histidine kinase"/>
    <property type="match status" value="1"/>
</dbReference>
<keyword evidence="6" id="KW-0808">Transferase</keyword>
<feature type="domain" description="Response regulatory" evidence="14">
    <location>
        <begin position="1810"/>
        <end position="1927"/>
    </location>
</feature>
<dbReference type="SMART" id="SM00448">
    <property type="entry name" value="REC"/>
    <property type="match status" value="1"/>
</dbReference>
<dbReference type="InterPro" id="IPR001054">
    <property type="entry name" value="A/G_cyclase"/>
</dbReference>
<dbReference type="SMART" id="SM00044">
    <property type="entry name" value="CYCc"/>
    <property type="match status" value="1"/>
</dbReference>
<dbReference type="GO" id="GO:0009190">
    <property type="term" value="P:cyclic nucleotide biosynthetic process"/>
    <property type="evidence" value="ECO:0007669"/>
    <property type="project" value="InterPro"/>
</dbReference>
<dbReference type="InterPro" id="IPR003018">
    <property type="entry name" value="GAF"/>
</dbReference>
<dbReference type="GO" id="GO:0000155">
    <property type="term" value="F:phosphorelay sensor kinase activity"/>
    <property type="evidence" value="ECO:0007669"/>
    <property type="project" value="InterPro"/>
</dbReference>
<dbReference type="InterPro" id="IPR041664">
    <property type="entry name" value="AAA_16"/>
</dbReference>
<dbReference type="InterPro" id="IPR027417">
    <property type="entry name" value="P-loop_NTPase"/>
</dbReference>
<dbReference type="Gene3D" id="3.40.50.300">
    <property type="entry name" value="P-loop containing nucleotide triphosphate hydrolases"/>
    <property type="match status" value="1"/>
</dbReference>
<dbReference type="PROSITE" id="PS50011">
    <property type="entry name" value="PROTEIN_KINASE_DOM"/>
    <property type="match status" value="1"/>
</dbReference>
<feature type="domain" description="Protein kinase" evidence="12">
    <location>
        <begin position="7"/>
        <end position="270"/>
    </location>
</feature>
<evidence type="ECO:0000256" key="2">
    <source>
        <dbReference type="ARBA" id="ARBA00004167"/>
    </source>
</evidence>
<dbReference type="InterPro" id="IPR005467">
    <property type="entry name" value="His_kinase_dom"/>
</dbReference>
<dbReference type="EC" id="2.7.13.3" evidence="4"/>
<dbReference type="PRINTS" id="PR00344">
    <property type="entry name" value="BCTRLSENSOR"/>
</dbReference>
<dbReference type="RefSeq" id="WP_168569444.1">
    <property type="nucleotide sequence ID" value="NZ_CP051167.1"/>
</dbReference>
<keyword evidence="11" id="KW-0175">Coiled coil</keyword>
<gene>
    <name evidence="16" type="ORF">HCG48_12440</name>
</gene>
<dbReference type="InterPro" id="IPR001789">
    <property type="entry name" value="Sig_transdc_resp-reg_receiver"/>
</dbReference>
<dbReference type="Pfam" id="PF01590">
    <property type="entry name" value="GAF"/>
    <property type="match status" value="1"/>
</dbReference>
<evidence type="ECO:0000256" key="8">
    <source>
        <dbReference type="ARBA" id="ARBA00023012"/>
    </source>
</evidence>
<dbReference type="KEGG" id="oxy:HCG48_12440"/>
<dbReference type="InterPro" id="IPR004358">
    <property type="entry name" value="Sig_transdc_His_kin-like_C"/>
</dbReference>
<evidence type="ECO:0000256" key="11">
    <source>
        <dbReference type="SAM" id="Coils"/>
    </source>
</evidence>
<dbReference type="InterPro" id="IPR053159">
    <property type="entry name" value="Hybrid_Histidine_Kinase"/>
</dbReference>
<dbReference type="Gene3D" id="3.40.50.2300">
    <property type="match status" value="1"/>
</dbReference>
<dbReference type="SUPFAM" id="SSF52540">
    <property type="entry name" value="P-loop containing nucleoside triphosphate hydrolases"/>
    <property type="match status" value="1"/>
</dbReference>
<dbReference type="Pfam" id="PF02518">
    <property type="entry name" value="HATPase_c"/>
    <property type="match status" value="1"/>
</dbReference>
<evidence type="ECO:0000313" key="17">
    <source>
        <dbReference type="Proteomes" id="UP000500857"/>
    </source>
</evidence>
<dbReference type="CDD" id="cd16922">
    <property type="entry name" value="HATPase_EvgS-ArcB-TorS-like"/>
    <property type="match status" value="1"/>
</dbReference>
<dbReference type="GO" id="GO:0016020">
    <property type="term" value="C:membrane"/>
    <property type="evidence" value="ECO:0007669"/>
    <property type="project" value="UniProtKB-SubCell"/>
</dbReference>
<dbReference type="Gene3D" id="3.30.565.10">
    <property type="entry name" value="Histidine kinase-like ATPase, C-terminal domain"/>
    <property type="match status" value="1"/>
</dbReference>
<keyword evidence="7" id="KW-0418">Kinase</keyword>
<dbReference type="Pfam" id="PF00512">
    <property type="entry name" value="HisKA"/>
    <property type="match status" value="1"/>
</dbReference>
<dbReference type="SUPFAM" id="SSF55781">
    <property type="entry name" value="GAF domain-like"/>
    <property type="match status" value="1"/>
</dbReference>
<dbReference type="SUPFAM" id="SSF56112">
    <property type="entry name" value="Protein kinase-like (PK-like)"/>
    <property type="match status" value="1"/>
</dbReference>
<dbReference type="Gene3D" id="1.10.287.130">
    <property type="match status" value="1"/>
</dbReference>
<evidence type="ECO:0000259" key="14">
    <source>
        <dbReference type="PROSITE" id="PS50110"/>
    </source>
</evidence>
<dbReference type="InterPro" id="IPR029016">
    <property type="entry name" value="GAF-like_dom_sf"/>
</dbReference>
<dbReference type="PANTHER" id="PTHR43642">
    <property type="entry name" value="HYBRID SIGNAL TRANSDUCTION HISTIDINE KINASE G"/>
    <property type="match status" value="1"/>
</dbReference>
<dbReference type="InterPro" id="IPR011009">
    <property type="entry name" value="Kinase-like_dom_sf"/>
</dbReference>
<dbReference type="PROSITE" id="PS50110">
    <property type="entry name" value="RESPONSE_REGULATORY"/>
    <property type="match status" value="1"/>
</dbReference>
<dbReference type="PROSITE" id="PS50109">
    <property type="entry name" value="HIS_KIN"/>
    <property type="match status" value="1"/>
</dbReference>
<keyword evidence="5 10" id="KW-0597">Phosphoprotein</keyword>
<dbReference type="InterPro" id="IPR000719">
    <property type="entry name" value="Prot_kinase_dom"/>
</dbReference>
<protein>
    <recommendedName>
        <fullName evidence="9">Circadian input-output histidine kinase CikA</fullName>
        <ecNumber evidence="4">2.7.13.3</ecNumber>
    </recommendedName>
</protein>
<dbReference type="PROSITE" id="PS50125">
    <property type="entry name" value="GUANYLATE_CYCLASE_2"/>
    <property type="match status" value="1"/>
</dbReference>
<dbReference type="GO" id="GO:0004016">
    <property type="term" value="F:adenylate cyclase activity"/>
    <property type="evidence" value="ECO:0007669"/>
    <property type="project" value="UniProtKB-ARBA"/>
</dbReference>
<dbReference type="CDD" id="cd00082">
    <property type="entry name" value="HisKA"/>
    <property type="match status" value="1"/>
</dbReference>
<dbReference type="Pfam" id="PF13191">
    <property type="entry name" value="AAA_16"/>
    <property type="match status" value="1"/>
</dbReference>
<dbReference type="SUPFAM" id="SSF55874">
    <property type="entry name" value="ATPase domain of HSP90 chaperone/DNA topoisomerase II/histidine kinase"/>
    <property type="match status" value="1"/>
</dbReference>
<dbReference type="Gene3D" id="3.30.70.1230">
    <property type="entry name" value="Nucleotide cyclase"/>
    <property type="match status" value="1"/>
</dbReference>
<dbReference type="InterPro" id="IPR036097">
    <property type="entry name" value="HisK_dim/P_sf"/>
</dbReference>
<dbReference type="SMART" id="SM00387">
    <property type="entry name" value="HATPase_c"/>
    <property type="match status" value="1"/>
</dbReference>
<dbReference type="SUPFAM" id="SSF48452">
    <property type="entry name" value="TPR-like"/>
    <property type="match status" value="1"/>
</dbReference>
<dbReference type="SUPFAM" id="SSF55073">
    <property type="entry name" value="Nucleotide cyclase"/>
    <property type="match status" value="1"/>
</dbReference>
<evidence type="ECO:0000256" key="10">
    <source>
        <dbReference type="PROSITE-ProRule" id="PRU00169"/>
    </source>
</evidence>
<dbReference type="Pfam" id="PF00211">
    <property type="entry name" value="Guanylate_cyc"/>
    <property type="match status" value="1"/>
</dbReference>
<reference evidence="16 17" key="1">
    <citation type="submission" date="2020-04" db="EMBL/GenBank/DDBJ databases">
        <authorList>
            <person name="Basu S."/>
            <person name="Maruthanayagam V."/>
            <person name="Chakraborty S."/>
            <person name="Pramanik A."/>
            <person name="Mukherjee J."/>
            <person name="Brink B."/>
        </authorList>
    </citation>
    <scope>NUCLEOTIDE SEQUENCE [LARGE SCALE GENOMIC DNA]</scope>
    <source>
        <strain evidence="16 17">AP17</strain>
    </source>
</reference>
<dbReference type="Gene3D" id="3.30.200.20">
    <property type="entry name" value="Phosphorylase Kinase, domain 1"/>
    <property type="match status" value="1"/>
</dbReference>
<dbReference type="Proteomes" id="UP000500857">
    <property type="component" value="Chromosome"/>
</dbReference>
<dbReference type="CDD" id="cd14014">
    <property type="entry name" value="STKc_PknB_like"/>
    <property type="match status" value="1"/>
</dbReference>
<evidence type="ECO:0000259" key="13">
    <source>
        <dbReference type="PROSITE" id="PS50109"/>
    </source>
</evidence>
<keyword evidence="17" id="KW-1185">Reference proteome</keyword>
<feature type="coiled-coil region" evidence="11">
    <location>
        <begin position="1503"/>
        <end position="1533"/>
    </location>
</feature>
<comment type="subcellular location">
    <subcellularLocation>
        <location evidence="2">Membrane</location>
        <topology evidence="2">Single-pass membrane protein</topology>
    </subcellularLocation>
</comment>
<evidence type="ECO:0000259" key="12">
    <source>
        <dbReference type="PROSITE" id="PS50011"/>
    </source>
</evidence>
<comment type="similarity">
    <text evidence="3">In the N-terminal section; belongs to the phytochrome family.</text>
</comment>
<evidence type="ECO:0000256" key="7">
    <source>
        <dbReference type="ARBA" id="ARBA00022777"/>
    </source>
</evidence>
<dbReference type="InterPro" id="IPR011006">
    <property type="entry name" value="CheY-like_superfamily"/>
</dbReference>
<name>A0A6H1TXI8_9CYAN</name>
<evidence type="ECO:0000256" key="5">
    <source>
        <dbReference type="ARBA" id="ARBA00022553"/>
    </source>
</evidence>
<dbReference type="InterPro" id="IPR011990">
    <property type="entry name" value="TPR-like_helical_dom_sf"/>
</dbReference>
<dbReference type="SMART" id="SM00065">
    <property type="entry name" value="GAF"/>
    <property type="match status" value="1"/>
</dbReference>
<dbReference type="EMBL" id="CP051167">
    <property type="protein sequence ID" value="QIZ71291.1"/>
    <property type="molecule type" value="Genomic_DNA"/>
</dbReference>
<dbReference type="InterPro" id="IPR003661">
    <property type="entry name" value="HisK_dim/P_dom"/>
</dbReference>
<dbReference type="InterPro" id="IPR003594">
    <property type="entry name" value="HATPase_dom"/>
</dbReference>
<dbReference type="Gene3D" id="3.30.450.40">
    <property type="match status" value="1"/>
</dbReference>
<evidence type="ECO:0000256" key="9">
    <source>
        <dbReference type="ARBA" id="ARBA00074306"/>
    </source>
</evidence>
<feature type="domain" description="Guanylate cyclase" evidence="15">
    <location>
        <begin position="1967"/>
        <end position="2093"/>
    </location>
</feature>
<dbReference type="SUPFAM" id="SSF52172">
    <property type="entry name" value="CheY-like"/>
    <property type="match status" value="1"/>
</dbReference>
<keyword evidence="8" id="KW-0902">Two-component regulatory system</keyword>
<dbReference type="CDD" id="cd07302">
    <property type="entry name" value="CHD"/>
    <property type="match status" value="1"/>
</dbReference>
<dbReference type="FunFam" id="3.30.565.10:FF:000010">
    <property type="entry name" value="Sensor histidine kinase RcsC"/>
    <property type="match status" value="1"/>
</dbReference>
<dbReference type="PANTHER" id="PTHR43642:SF1">
    <property type="entry name" value="HYBRID SIGNAL TRANSDUCTION HISTIDINE KINASE G"/>
    <property type="match status" value="1"/>
</dbReference>
<evidence type="ECO:0000313" key="16">
    <source>
        <dbReference type="EMBL" id="QIZ71291.1"/>
    </source>
</evidence>
<dbReference type="GO" id="GO:0005524">
    <property type="term" value="F:ATP binding"/>
    <property type="evidence" value="ECO:0007669"/>
    <property type="project" value="InterPro"/>
</dbReference>
<feature type="modified residue" description="4-aspartylphosphate" evidence="10">
    <location>
        <position position="1860"/>
    </location>
</feature>
<proteinExistence type="inferred from homology"/>
<dbReference type="Pfam" id="PF00072">
    <property type="entry name" value="Response_reg"/>
    <property type="match status" value="1"/>
</dbReference>
<evidence type="ECO:0000259" key="15">
    <source>
        <dbReference type="PROSITE" id="PS50125"/>
    </source>
</evidence>
<accession>A0A6H1TXI8</accession>
<evidence type="ECO:0000256" key="1">
    <source>
        <dbReference type="ARBA" id="ARBA00000085"/>
    </source>
</evidence>
<sequence>MMTLSGYTLIEKLHEGANTVVYRARRERDHTSAILKILKVEYPSANEIERLDREFEIARQLNIPGIVSSYGIERFENNKVALVLEDFGGQSLGSYLETHSLTLVEFLRLAIQLADILGTIHDRRIIHRDIHPFNIIINPLNLQVKITDFGISLQQPRHPNNAVEGTLPYMSPEQTGRMNRVVDYRTDFYSLGVTLYQMLAGKLPFEGNDATEIIHAHLAKTPAPLSEIDPEIPATLSKIIDKLLAKNPEDRYQSAYGLKADFQRCLERWLSVGQIPNFPLAQKDLSSQLVIPDKLYGREAEQSQLLKAFRQINTSQGDSPGETLRDRPETVGGRLILISGYSGIGKSSLVYTLRSTVIEEFGRFISGKCDPAKAQIPYACFIEAFQDAIRQILTESDAQIEQWREKMLAEIGRNGIGVLVEVLPDLELIVGEATPTATLPPAESQNRLNLLFQKFLGVLASPEQPLVLFLDDLHACDTASLKLLHAIASRRDPQSLLVIGAYREGESGNPPDSAIHTLLELVEDLRGSGRRVQTIALQPLDPTTLNQLIAETLCCPPRRSRALADLIYQKTHGNPFFVRMLLEALAQENRLVCNLSSGYWEWNLDEIRQMEMADNVVDLAIAKIQQLSENAQDVLKLAACIGNIFYLDILAILHEKSLSATAAELKEALDRGLIVPLDNTYKIPLVFGEVEPVALPVDDLIVSYKFLHDRVQQAAYSLISGDRKQAIHLKVGQQLLKHTRPEDREDKIFEIVNHLNIGRDLLQARGEQYKIAKLNLIAAQKAKASLAYESALNYLETARPILLPDSWETHYELTLKIYTELVDVTFLTGDYDRSQRLAAIVAERGTTILDRVSVYEKQIKIDIYLGRPQQAIATGVGILKKLGIPAIEQAHPWRIHWEILRTQWQLRGKTADELATWPTMSDPYKGAAMQILAALTPAAYIANPQRLKLTVVQMVNLCTRYGNNELSAFAFAFYGILLQSYRFDLDGGDRAGELALRLLDRFDANLLKAKVTDLVYAHIKPYKLHLRDTVEPLRGGVESGLETGDLEWACYAALHYCTHKFFLGEALETVEREYNKYIVLMENLKQEVPIPTAKIWRQVVLQLLGQGGPSPGEGLEMARGLQAHGSRSQFALSAAKTFLGYLFGDYQGAVHQGRLAVKLQSNAIAAIGSSEHHFYHCLAKLALYPRLSRWEQWRLWLEICSDRRKLKRWAEFGPSNFRHKWDLVEAEMASVRGRTVRAMQYYDRAISGARTLGYVHEEAIACERAAQFYLSLGREKIATTYLSEAYRAYSRWGAKKKLKILQENYAHFISHLSSEAPSPGLTTMTISTTTGTQTGLLDLTAFVKASQAIDSEIVLDDLLAKLIQIVMENAGAQISCLLLAQDERFYIEASAQVEPDRVEIGQHIPLETSDRLPMGIVHYVIRTREAIVLDDAARHGLFTSDDYLVKHQSKSILCTPIVHQGKLSGILYLENNLMSGAFTPQHLEVLKLLSSQAAIAIENARLYTNLLQSSQQLETQNEALERLDRLKDEFLANTSEQLSTPLNGAIGIAESMLDGATGELTPQQRANLALIVSSGRNLVQLVNDLLDFAKLKHKNLELDLKPVGMREIADIVIGSCHSLVGNKPLELVNAIDPNAPTVEGDENRIQQILHNLVENGIKFSDGGRLEISARAIEGESGVRPQLVISVSDSGIGIPEERLARVFDSFEKVDRSVNGDYNGTGLGLAISKQLVELHGGRIWAESEVGVGSRFSFTLPISPSQNAIASGPSVPLATRIGEIAASELPVTMANPEDIPMTPFCNEPRSRSSTDFHILIVDDEPIDVQVLVNYLSLENYSLTTANNGLEALEALEHGLRPDLILLDVMMPRMTGYEVCQKIRESFPANELPVVLLTSRTQASDMTEAFGSGANDYLTKPISKKELLARIKMHLQLSKINLAYARFVPREFLQFLGYESIVDVQLGDQVQKEMTILFSDIRSFTTLSEGMSPRENFNFLNSYLSRVGPVIRNHNGFIDKYIGDAVMALFPESAEDAMQAAIDMQKQVAIYNVHRQKSGYVPVAIGIGLHTGSLMLGTIGEEQRMESTVISDAVNLASRMEGLTKVYGASVVISGQTLIHLEDPTKYNYRFLGKVQVKGKKDSVAVFEVLDCYSPNTIEMKLESRTKFERAILLYQGEKFAEANQLFKKVLEADETDRAAKFYVDRCEYFLRHGISKVWEGIESWNEKL</sequence>
<dbReference type="Pfam" id="PF00069">
    <property type="entry name" value="Pkinase"/>
    <property type="match status" value="1"/>
</dbReference>
<evidence type="ECO:0000256" key="3">
    <source>
        <dbReference type="ARBA" id="ARBA00006402"/>
    </source>
</evidence>
<comment type="catalytic activity">
    <reaction evidence="1">
        <text>ATP + protein L-histidine = ADP + protein N-phospho-L-histidine.</text>
        <dbReference type="EC" id="2.7.13.3"/>
    </reaction>
</comment>
<evidence type="ECO:0000256" key="6">
    <source>
        <dbReference type="ARBA" id="ARBA00022679"/>
    </source>
</evidence>